<dbReference type="InterPro" id="IPR036291">
    <property type="entry name" value="NAD(P)-bd_dom_sf"/>
</dbReference>
<keyword evidence="6" id="KW-1185">Reference proteome</keyword>
<protein>
    <submittedName>
        <fullName evidence="5">Short-chain dehydrogenase</fullName>
    </submittedName>
</protein>
<accession>A0AAD6CYM7</accession>
<evidence type="ECO:0000256" key="3">
    <source>
        <dbReference type="ARBA" id="ARBA00023002"/>
    </source>
</evidence>
<dbReference type="PRINTS" id="PR00081">
    <property type="entry name" value="GDHRDH"/>
</dbReference>
<dbReference type="PROSITE" id="PS00061">
    <property type="entry name" value="ADH_SHORT"/>
    <property type="match status" value="1"/>
</dbReference>
<evidence type="ECO:0000313" key="6">
    <source>
        <dbReference type="Proteomes" id="UP001220324"/>
    </source>
</evidence>
<dbReference type="EMBL" id="JAQIZZ010000003">
    <property type="protein sequence ID" value="KAJ5545800.1"/>
    <property type="molecule type" value="Genomic_DNA"/>
</dbReference>
<dbReference type="Pfam" id="PF00106">
    <property type="entry name" value="adh_short"/>
    <property type="match status" value="1"/>
</dbReference>
<reference evidence="5 6" key="1">
    <citation type="journal article" date="2023" name="IMA Fungus">
        <title>Comparative genomic study of the Penicillium genus elucidates a diverse pangenome and 15 lateral gene transfer events.</title>
        <authorList>
            <person name="Petersen C."/>
            <person name="Sorensen T."/>
            <person name="Nielsen M.R."/>
            <person name="Sondergaard T.E."/>
            <person name="Sorensen J.L."/>
            <person name="Fitzpatrick D.A."/>
            <person name="Frisvad J.C."/>
            <person name="Nielsen K.L."/>
        </authorList>
    </citation>
    <scope>NUCLEOTIDE SEQUENCE [LARGE SCALE GENOMIC DNA]</scope>
    <source>
        <strain evidence="5 6">IBT 35679</strain>
    </source>
</reference>
<dbReference type="SUPFAM" id="SSF51735">
    <property type="entry name" value="NAD(P)-binding Rossmann-fold domains"/>
    <property type="match status" value="1"/>
</dbReference>
<proteinExistence type="inferred from homology"/>
<comment type="similarity">
    <text evidence="1 4">Belongs to the short-chain dehydrogenases/reductases (SDR) family.</text>
</comment>
<evidence type="ECO:0000256" key="2">
    <source>
        <dbReference type="ARBA" id="ARBA00022857"/>
    </source>
</evidence>
<dbReference type="InterPro" id="IPR020904">
    <property type="entry name" value="Sc_DH/Rdtase_CS"/>
</dbReference>
<keyword evidence="2" id="KW-0521">NADP</keyword>
<evidence type="ECO:0000256" key="1">
    <source>
        <dbReference type="ARBA" id="ARBA00006484"/>
    </source>
</evidence>
<keyword evidence="3" id="KW-0560">Oxidoreductase</keyword>
<name>A0AAD6CYM7_9EURO</name>
<dbReference type="Proteomes" id="UP001220324">
    <property type="component" value="Unassembled WGS sequence"/>
</dbReference>
<dbReference type="PRINTS" id="PR00080">
    <property type="entry name" value="SDRFAMILY"/>
</dbReference>
<dbReference type="PANTHER" id="PTHR44169:SF6">
    <property type="entry name" value="NADPH-DEPENDENT 1-ACYLDIHYDROXYACETONE PHOSPHATE REDUCTASE"/>
    <property type="match status" value="1"/>
</dbReference>
<dbReference type="GO" id="GO:0019433">
    <property type="term" value="P:triglyceride catabolic process"/>
    <property type="evidence" value="ECO:0007669"/>
    <property type="project" value="TreeGrafter"/>
</dbReference>
<dbReference type="GO" id="GO:0004806">
    <property type="term" value="F:triacylglycerol lipase activity"/>
    <property type="evidence" value="ECO:0007669"/>
    <property type="project" value="TreeGrafter"/>
</dbReference>
<dbReference type="PANTHER" id="PTHR44169">
    <property type="entry name" value="NADPH-DEPENDENT 1-ACYLDIHYDROXYACETONE PHOSPHATE REDUCTASE"/>
    <property type="match status" value="1"/>
</dbReference>
<evidence type="ECO:0000256" key="4">
    <source>
        <dbReference type="RuleBase" id="RU000363"/>
    </source>
</evidence>
<dbReference type="GO" id="GO:0005783">
    <property type="term" value="C:endoplasmic reticulum"/>
    <property type="evidence" value="ECO:0007669"/>
    <property type="project" value="TreeGrafter"/>
</dbReference>
<sequence>MSTKGSVLITGCSNGGIGSGLALAFQQRGYQVFATARNTEKMSDLTGLPGLNMLQLDVLKSEDIHTAVKAVAEKTGSTLSVLVNNAGSFHYMPLLDDDIEAAKKTYDTNVWGPLAITKAFAPLLIKGRGTLVNVTSIAGHNAMPYSGVYGASKRSLEHLSEVLRLELRPFQVKVLSIVTGGVASSNQASGDFALPPSSLYKPIKATIEGSHGHGAYARMPIMVYANHVVDHIEIGSTGKVWVGSHAEDAKKASLNAEVATQWERVLLENMGLMELSEKFGTQVQTGPSS</sequence>
<evidence type="ECO:0000313" key="5">
    <source>
        <dbReference type="EMBL" id="KAJ5545800.1"/>
    </source>
</evidence>
<gene>
    <name evidence="5" type="ORF">N7494_003385</name>
</gene>
<dbReference type="GO" id="GO:0006654">
    <property type="term" value="P:phosphatidic acid biosynthetic process"/>
    <property type="evidence" value="ECO:0007669"/>
    <property type="project" value="TreeGrafter"/>
</dbReference>
<comment type="caution">
    <text evidence="5">The sequence shown here is derived from an EMBL/GenBank/DDBJ whole genome shotgun (WGS) entry which is preliminary data.</text>
</comment>
<dbReference type="GO" id="GO:0005811">
    <property type="term" value="C:lipid droplet"/>
    <property type="evidence" value="ECO:0007669"/>
    <property type="project" value="TreeGrafter"/>
</dbReference>
<dbReference type="AlphaFoldDB" id="A0AAD6CYM7"/>
<dbReference type="GO" id="GO:0000140">
    <property type="term" value="F:acylglycerone-phosphate reductase (NADP+) activity"/>
    <property type="evidence" value="ECO:0007669"/>
    <property type="project" value="TreeGrafter"/>
</dbReference>
<organism evidence="5 6">
    <name type="scientific">Penicillium frequentans</name>
    <dbReference type="NCBI Taxonomy" id="3151616"/>
    <lineage>
        <taxon>Eukaryota</taxon>
        <taxon>Fungi</taxon>
        <taxon>Dikarya</taxon>
        <taxon>Ascomycota</taxon>
        <taxon>Pezizomycotina</taxon>
        <taxon>Eurotiomycetes</taxon>
        <taxon>Eurotiomycetidae</taxon>
        <taxon>Eurotiales</taxon>
        <taxon>Aspergillaceae</taxon>
        <taxon>Penicillium</taxon>
    </lineage>
</organism>
<dbReference type="Gene3D" id="3.40.50.720">
    <property type="entry name" value="NAD(P)-binding Rossmann-like Domain"/>
    <property type="match status" value="1"/>
</dbReference>
<dbReference type="InterPro" id="IPR002347">
    <property type="entry name" value="SDR_fam"/>
</dbReference>